<comment type="caution">
    <text evidence="1">The sequence shown here is derived from an EMBL/GenBank/DDBJ whole genome shotgun (WGS) entry which is preliminary data.</text>
</comment>
<reference evidence="1" key="1">
    <citation type="submission" date="2022-11" db="EMBL/GenBank/DDBJ databases">
        <authorList>
            <person name="Kikuchi T."/>
        </authorList>
    </citation>
    <scope>NUCLEOTIDE SEQUENCE</scope>
    <source>
        <strain evidence="1">PS1010</strain>
    </source>
</reference>
<organism evidence="1 2">
    <name type="scientific">Caenorhabditis angaria</name>
    <dbReference type="NCBI Taxonomy" id="860376"/>
    <lineage>
        <taxon>Eukaryota</taxon>
        <taxon>Metazoa</taxon>
        <taxon>Ecdysozoa</taxon>
        <taxon>Nematoda</taxon>
        <taxon>Chromadorea</taxon>
        <taxon>Rhabditida</taxon>
        <taxon>Rhabditina</taxon>
        <taxon>Rhabditomorpha</taxon>
        <taxon>Rhabditoidea</taxon>
        <taxon>Rhabditidae</taxon>
        <taxon>Peloderinae</taxon>
        <taxon>Caenorhabditis</taxon>
    </lineage>
</organism>
<gene>
    <name evidence="1" type="ORF">CAMP_LOCUS17333</name>
</gene>
<sequence length="108" mass="12854">MRDPDILHEDFHEVKKDGTLVSREKAVNFIKNLSAKQVETRANSSKVWSRSTIEDRDPAWKNHIAKLTEDDLIEIKQYNNNTLYIRVLGKPDPKMEGGYKFYRMFRYY</sequence>
<keyword evidence="2" id="KW-1185">Reference proteome</keyword>
<evidence type="ECO:0000313" key="1">
    <source>
        <dbReference type="EMBL" id="CAI5454696.1"/>
    </source>
</evidence>
<accession>A0A9P1J172</accession>
<dbReference type="Proteomes" id="UP001152747">
    <property type="component" value="Unassembled WGS sequence"/>
</dbReference>
<dbReference type="AlphaFoldDB" id="A0A9P1J172"/>
<evidence type="ECO:0000313" key="2">
    <source>
        <dbReference type="Proteomes" id="UP001152747"/>
    </source>
</evidence>
<proteinExistence type="predicted"/>
<protein>
    <submittedName>
        <fullName evidence="1">Uncharacterized protein</fullName>
    </submittedName>
</protein>
<dbReference type="EMBL" id="CANHGI010000006">
    <property type="protein sequence ID" value="CAI5454696.1"/>
    <property type="molecule type" value="Genomic_DNA"/>
</dbReference>
<name>A0A9P1J172_9PELO</name>